<dbReference type="EMBL" id="JARJCW010000126">
    <property type="protein sequence ID" value="KAJ7191967.1"/>
    <property type="molecule type" value="Genomic_DNA"/>
</dbReference>
<proteinExistence type="predicted"/>
<dbReference type="AlphaFoldDB" id="A0AAD6UTX2"/>
<name>A0AAD6UTX2_9AGAR</name>
<comment type="caution">
    <text evidence="1">The sequence shown here is derived from an EMBL/GenBank/DDBJ whole genome shotgun (WGS) entry which is preliminary data.</text>
</comment>
<organism evidence="1 2">
    <name type="scientific">Mycena pura</name>
    <dbReference type="NCBI Taxonomy" id="153505"/>
    <lineage>
        <taxon>Eukaryota</taxon>
        <taxon>Fungi</taxon>
        <taxon>Dikarya</taxon>
        <taxon>Basidiomycota</taxon>
        <taxon>Agaricomycotina</taxon>
        <taxon>Agaricomycetes</taxon>
        <taxon>Agaricomycetidae</taxon>
        <taxon>Agaricales</taxon>
        <taxon>Marasmiineae</taxon>
        <taxon>Mycenaceae</taxon>
        <taxon>Mycena</taxon>
    </lineage>
</organism>
<accession>A0AAD6UTX2</accession>
<evidence type="ECO:0000313" key="2">
    <source>
        <dbReference type="Proteomes" id="UP001219525"/>
    </source>
</evidence>
<sequence>MAFGRDVVPPLSSSEYNRPISLYRFGHLSGLGWVFAIFGDFLVQSSPLWNWGKFSAPAGREFGHGFPEPVKAYLSERGQPLARVPENVRVVQWTQRCTTMTNTKRSVQIKVRGVEGRSIERKRGTGDTARLRYITKDTGYGPGPGYTATICNTPTGRHRFFHSDSSIRSFGAESDNTAIVAAFGTRQFVRSGVGQYNHRGCIRHSSVHQFVNSFVRSGSGGVAIAEQSQVVVDVTGVVGVALKTLRGAVEEVRGVEGRSIERKRGTGDMARLSLYPDIHKTQSTWISGLELDFASQDSSLLGDDSWSAMFSEDSDIFIGALEEYLMSYLRLDPFANTSSPALQLHDIENALSNVVAMLFWTVTAEEYPLTW</sequence>
<evidence type="ECO:0000313" key="1">
    <source>
        <dbReference type="EMBL" id="KAJ7191967.1"/>
    </source>
</evidence>
<protein>
    <submittedName>
        <fullName evidence="1">Uncharacterized protein</fullName>
    </submittedName>
</protein>
<reference evidence="1" key="1">
    <citation type="submission" date="2023-03" db="EMBL/GenBank/DDBJ databases">
        <title>Massive genome expansion in bonnet fungi (Mycena s.s.) driven by repeated elements and novel gene families across ecological guilds.</title>
        <authorList>
            <consortium name="Lawrence Berkeley National Laboratory"/>
            <person name="Harder C.B."/>
            <person name="Miyauchi S."/>
            <person name="Viragh M."/>
            <person name="Kuo A."/>
            <person name="Thoen E."/>
            <person name="Andreopoulos B."/>
            <person name="Lu D."/>
            <person name="Skrede I."/>
            <person name="Drula E."/>
            <person name="Henrissat B."/>
            <person name="Morin E."/>
            <person name="Kohler A."/>
            <person name="Barry K."/>
            <person name="LaButti K."/>
            <person name="Morin E."/>
            <person name="Salamov A."/>
            <person name="Lipzen A."/>
            <person name="Mereny Z."/>
            <person name="Hegedus B."/>
            <person name="Baldrian P."/>
            <person name="Stursova M."/>
            <person name="Weitz H."/>
            <person name="Taylor A."/>
            <person name="Grigoriev I.V."/>
            <person name="Nagy L.G."/>
            <person name="Martin F."/>
            <person name="Kauserud H."/>
        </authorList>
    </citation>
    <scope>NUCLEOTIDE SEQUENCE</scope>
    <source>
        <strain evidence="1">9144</strain>
    </source>
</reference>
<gene>
    <name evidence="1" type="ORF">GGX14DRAFT_596713</name>
</gene>
<dbReference type="Proteomes" id="UP001219525">
    <property type="component" value="Unassembled WGS sequence"/>
</dbReference>
<keyword evidence="2" id="KW-1185">Reference proteome</keyword>